<dbReference type="EMBL" id="JAAAIP010000649">
    <property type="protein sequence ID" value="KAG0314038.1"/>
    <property type="molecule type" value="Genomic_DNA"/>
</dbReference>
<keyword evidence="1" id="KW-0732">Signal</keyword>
<organism evidence="2 3">
    <name type="scientific">Dissophora globulifera</name>
    <dbReference type="NCBI Taxonomy" id="979702"/>
    <lineage>
        <taxon>Eukaryota</taxon>
        <taxon>Fungi</taxon>
        <taxon>Fungi incertae sedis</taxon>
        <taxon>Mucoromycota</taxon>
        <taxon>Mortierellomycotina</taxon>
        <taxon>Mortierellomycetes</taxon>
        <taxon>Mortierellales</taxon>
        <taxon>Mortierellaceae</taxon>
        <taxon>Dissophora</taxon>
    </lineage>
</organism>
<name>A0A9P6R7D2_9FUNG</name>
<evidence type="ECO:0000313" key="3">
    <source>
        <dbReference type="Proteomes" id="UP000738325"/>
    </source>
</evidence>
<dbReference type="Gene3D" id="2.70.50.70">
    <property type="match status" value="1"/>
</dbReference>
<dbReference type="Proteomes" id="UP000738325">
    <property type="component" value="Unassembled WGS sequence"/>
</dbReference>
<evidence type="ECO:0008006" key="4">
    <source>
        <dbReference type="Google" id="ProtNLM"/>
    </source>
</evidence>
<evidence type="ECO:0000256" key="1">
    <source>
        <dbReference type="SAM" id="SignalP"/>
    </source>
</evidence>
<dbReference type="AlphaFoldDB" id="A0A9P6R7D2"/>
<feature type="chain" id="PRO_5040134454" description="Chitin-binding type-4 domain-containing protein" evidence="1">
    <location>
        <begin position="27"/>
        <end position="227"/>
    </location>
</feature>
<keyword evidence="3" id="KW-1185">Reference proteome</keyword>
<protein>
    <recommendedName>
        <fullName evidence="4">Chitin-binding type-4 domain-containing protein</fullName>
    </recommendedName>
</protein>
<proteinExistence type="predicted"/>
<sequence length="227" mass="24810">MLFKSSLIATAVACMALLAVAPSTEAHVAIKSPCPRGGTFPGCPGGNPPDYNIRTPIGTNKGLRKNQPFKLCKNTHVQSKRVIYKAGQTIKTEYDVGAPHGGGHCQWALSYDNGKTWVVIKTMIRSCLATAKEGKPYSVPVTIPKEAPNGNAIFMWMWNNAIGNRELYSNCVDITVKGSKSKQIKGVQPLFVNYGSDFPTIPEFPTSKMPDKHELFNTRKAITIKVK</sequence>
<dbReference type="OrthoDB" id="2342176at2759"/>
<reference evidence="2" key="1">
    <citation type="journal article" date="2020" name="Fungal Divers.">
        <title>Resolving the Mortierellaceae phylogeny through synthesis of multi-gene phylogenetics and phylogenomics.</title>
        <authorList>
            <person name="Vandepol N."/>
            <person name="Liber J."/>
            <person name="Desiro A."/>
            <person name="Na H."/>
            <person name="Kennedy M."/>
            <person name="Barry K."/>
            <person name="Grigoriev I.V."/>
            <person name="Miller A.N."/>
            <person name="O'Donnell K."/>
            <person name="Stajich J.E."/>
            <person name="Bonito G."/>
        </authorList>
    </citation>
    <scope>NUCLEOTIDE SEQUENCE</scope>
    <source>
        <strain evidence="2">REB-010B</strain>
    </source>
</reference>
<feature type="signal peptide" evidence="1">
    <location>
        <begin position="1"/>
        <end position="26"/>
    </location>
</feature>
<comment type="caution">
    <text evidence="2">The sequence shown here is derived from an EMBL/GenBank/DDBJ whole genome shotgun (WGS) entry which is preliminary data.</text>
</comment>
<dbReference type="PANTHER" id="PTHR36182">
    <property type="entry name" value="PROTEIN, PUTATIVE (AFU_ORTHOLOGUE AFUA_6G10930)-RELATED"/>
    <property type="match status" value="1"/>
</dbReference>
<gene>
    <name evidence="2" type="ORF">BGZ99_008398</name>
</gene>
<dbReference type="PANTHER" id="PTHR36182:SF1">
    <property type="entry name" value="PROTEIN, PUTATIVE (AFU_ORTHOLOGUE AFUA_6G10930)-RELATED"/>
    <property type="match status" value="1"/>
</dbReference>
<evidence type="ECO:0000313" key="2">
    <source>
        <dbReference type="EMBL" id="KAG0314038.1"/>
    </source>
</evidence>
<accession>A0A9P6R7D2</accession>